<accession>A0A4Y2DI60</accession>
<dbReference type="AlphaFoldDB" id="A0A4Y2DI60"/>
<reference evidence="1 2" key="1">
    <citation type="journal article" date="2019" name="Sci. Rep.">
        <title>Orb-weaving spider Araneus ventricosus genome elucidates the spidroin gene catalogue.</title>
        <authorList>
            <person name="Kono N."/>
            <person name="Nakamura H."/>
            <person name="Ohtoshi R."/>
            <person name="Moran D.A.P."/>
            <person name="Shinohara A."/>
            <person name="Yoshida Y."/>
            <person name="Fujiwara M."/>
            <person name="Mori M."/>
            <person name="Tomita M."/>
            <person name="Arakawa K."/>
        </authorList>
    </citation>
    <scope>NUCLEOTIDE SEQUENCE [LARGE SCALE GENOMIC DNA]</scope>
</reference>
<protein>
    <submittedName>
        <fullName evidence="1">Uncharacterized protein</fullName>
    </submittedName>
</protein>
<evidence type="ECO:0000313" key="1">
    <source>
        <dbReference type="EMBL" id="GBM16470.1"/>
    </source>
</evidence>
<organism evidence="1 2">
    <name type="scientific">Araneus ventricosus</name>
    <name type="common">Orbweaver spider</name>
    <name type="synonym">Epeira ventricosa</name>
    <dbReference type="NCBI Taxonomy" id="182803"/>
    <lineage>
        <taxon>Eukaryota</taxon>
        <taxon>Metazoa</taxon>
        <taxon>Ecdysozoa</taxon>
        <taxon>Arthropoda</taxon>
        <taxon>Chelicerata</taxon>
        <taxon>Arachnida</taxon>
        <taxon>Araneae</taxon>
        <taxon>Araneomorphae</taxon>
        <taxon>Entelegynae</taxon>
        <taxon>Araneoidea</taxon>
        <taxon>Araneidae</taxon>
        <taxon>Araneus</taxon>
    </lineage>
</organism>
<evidence type="ECO:0000313" key="2">
    <source>
        <dbReference type="Proteomes" id="UP000499080"/>
    </source>
</evidence>
<comment type="caution">
    <text evidence="1">The sequence shown here is derived from an EMBL/GenBank/DDBJ whole genome shotgun (WGS) entry which is preliminary data.</text>
</comment>
<dbReference type="EMBL" id="BGPR01000374">
    <property type="protein sequence ID" value="GBM16470.1"/>
    <property type="molecule type" value="Genomic_DNA"/>
</dbReference>
<proteinExistence type="predicted"/>
<name>A0A4Y2DI60_ARAVE</name>
<sequence>MVALKFIIKRHYGDMEEDRGILRNRRIVDLTVYSTDDLSRLLHVKSAMRQSSVLCGNLDVWCRCRSHYLILVQNWKFCHIPVLR</sequence>
<dbReference type="Proteomes" id="UP000499080">
    <property type="component" value="Unassembled WGS sequence"/>
</dbReference>
<keyword evidence="2" id="KW-1185">Reference proteome</keyword>
<gene>
    <name evidence="1" type="ORF">AVEN_94955_1</name>
</gene>